<dbReference type="InterPro" id="IPR036680">
    <property type="entry name" value="SPOR-like_sf"/>
</dbReference>
<dbReference type="RefSeq" id="WP_203325250.1">
    <property type="nucleotide sequence ID" value="NZ_CP069213.1"/>
</dbReference>
<evidence type="ECO:0000313" key="3">
    <source>
        <dbReference type="EMBL" id="QRH01577.1"/>
    </source>
</evidence>
<feature type="region of interest" description="Disordered" evidence="1">
    <location>
        <begin position="324"/>
        <end position="346"/>
    </location>
</feature>
<proteinExistence type="predicted"/>
<accession>A0ABX7G2L4</accession>
<dbReference type="Gene3D" id="3.30.70.1070">
    <property type="entry name" value="Sporulation related repeat"/>
    <property type="match status" value="1"/>
</dbReference>
<dbReference type="InterPro" id="IPR027417">
    <property type="entry name" value="P-loop_NTPase"/>
</dbReference>
<dbReference type="Pfam" id="PF13401">
    <property type="entry name" value="AAA_22"/>
    <property type="match status" value="1"/>
</dbReference>
<evidence type="ECO:0000259" key="2">
    <source>
        <dbReference type="Pfam" id="PF13401"/>
    </source>
</evidence>
<dbReference type="EMBL" id="CP069213">
    <property type="protein sequence ID" value="QRH01577.1"/>
    <property type="molecule type" value="Genomic_DNA"/>
</dbReference>
<dbReference type="PANTHER" id="PTHR35894:SF5">
    <property type="entry name" value="MU-LIKE PROPHAGE FLUMU DNA TRANSPOSITION PROTEIN B"/>
    <property type="match status" value="1"/>
</dbReference>
<evidence type="ECO:0000256" key="1">
    <source>
        <dbReference type="SAM" id="MobiDB-lite"/>
    </source>
</evidence>
<organism evidence="3 4">
    <name type="scientific">Shewanella litorisediminis</name>
    <dbReference type="NCBI Taxonomy" id="1173586"/>
    <lineage>
        <taxon>Bacteria</taxon>
        <taxon>Pseudomonadati</taxon>
        <taxon>Pseudomonadota</taxon>
        <taxon>Gammaproteobacteria</taxon>
        <taxon>Alteromonadales</taxon>
        <taxon>Shewanellaceae</taxon>
        <taxon>Shewanella</taxon>
    </lineage>
</organism>
<keyword evidence="4" id="KW-1185">Reference proteome</keyword>
<dbReference type="InterPro" id="IPR049945">
    <property type="entry name" value="AAA_22"/>
</dbReference>
<name>A0ABX7G2L4_9GAMM</name>
<sequence>MTFIPPSVLLPSQEALLLRMQHVACYSQQLVVIQGNEGAGKSTLLTALVSELEDYNSALVVCPMHADAAEIRRKILIQLLSDPLFDDEEPLGNTLRRLSKRLTKPLHILIDDAHHLPLELWAECLLLTNQQCAGRPIAITLAATPEVARHIYSQLTGVQRELMLPIDIDPLEIGEREALYYTLISRTDAVPYVPRDIVKSQLEQQKGRPGEVVALLERALQPEEQKRPDRRRLWRMLGAVTLTATFSLGLWYLVQSHPGEVSEAEPQEFPETGLLSPWGERQLTGYFTARAALLAEIELAEVTARAEQEAQRLADEAALEEARRLAEVPTAETIQSDTTRGKQEPHVEMTHDSAVQDVSLTQTQQSEGSKPLAAQVAADKAKPIESAAIQVPAVPENSVFAAQAWYQRSIQALPETGYTLQLATVSKRDSAATIFRRMASEPELRLVHYKDKLVILQGNYTSEVEANAQAKLVMERYGGGKPWVRAWKDLTSYRPLDSVSAGEISN</sequence>
<dbReference type="PANTHER" id="PTHR35894">
    <property type="entry name" value="GENERAL SECRETION PATHWAY PROTEIN A-RELATED"/>
    <property type="match status" value="1"/>
</dbReference>
<dbReference type="SUPFAM" id="SSF52540">
    <property type="entry name" value="P-loop containing nucleoside triphosphate hydrolases"/>
    <property type="match status" value="1"/>
</dbReference>
<dbReference type="Gene3D" id="3.40.50.300">
    <property type="entry name" value="P-loop containing nucleotide triphosphate hydrolases"/>
    <property type="match status" value="1"/>
</dbReference>
<feature type="domain" description="ORC1/DEAH AAA+ ATPase" evidence="2">
    <location>
        <begin position="27"/>
        <end position="148"/>
    </location>
</feature>
<gene>
    <name evidence="3" type="ORF">JQC75_17305</name>
</gene>
<dbReference type="InterPro" id="IPR052026">
    <property type="entry name" value="ExeA_AAA_ATPase_DNA-bind"/>
</dbReference>
<reference evidence="3 4" key="1">
    <citation type="journal article" date="2012" name="Antonie Van Leeuwenhoek">
        <title>Shewanella litorisediminis sp. nov., a gammaproteobacterium isolated from a tidal flat sediment.</title>
        <authorList>
            <person name="Lee M.H."/>
            <person name="Yoon J.H."/>
        </authorList>
    </citation>
    <scope>NUCLEOTIDE SEQUENCE [LARGE SCALE GENOMIC DNA]</scope>
    <source>
        <strain evidence="3 4">SMK1-12</strain>
    </source>
</reference>
<protein>
    <submittedName>
        <fullName evidence="3">AAA family ATPase</fullName>
    </submittedName>
</protein>
<dbReference type="Proteomes" id="UP000596252">
    <property type="component" value="Chromosome"/>
</dbReference>
<evidence type="ECO:0000313" key="4">
    <source>
        <dbReference type="Proteomes" id="UP000596252"/>
    </source>
</evidence>